<keyword evidence="3" id="KW-1185">Reference proteome</keyword>
<organism evidence="4">
    <name type="scientific">Dissoconium aciculare CBS 342.82</name>
    <dbReference type="NCBI Taxonomy" id="1314786"/>
    <lineage>
        <taxon>Eukaryota</taxon>
        <taxon>Fungi</taxon>
        <taxon>Dikarya</taxon>
        <taxon>Ascomycota</taxon>
        <taxon>Pezizomycotina</taxon>
        <taxon>Dothideomycetes</taxon>
        <taxon>Dothideomycetidae</taxon>
        <taxon>Mycosphaerellales</taxon>
        <taxon>Dissoconiaceae</taxon>
        <taxon>Dissoconium</taxon>
    </lineage>
</organism>
<evidence type="ECO:0000256" key="1">
    <source>
        <dbReference type="SAM" id="MobiDB-lite"/>
    </source>
</evidence>
<protein>
    <recommendedName>
        <fullName evidence="2">F-box domain-containing protein</fullName>
    </recommendedName>
</protein>
<dbReference type="Proteomes" id="UP000504637">
    <property type="component" value="Unplaced"/>
</dbReference>
<sequence>MSQPPLILSLPPEMIIQVSRHLTTVELGHLRGTCKHIEQILFDSFAKEFFVKRQFMLQQHSLQALLDIASHPTLSRYLKYVIVSAERVNKSDSQRVLLLAGEPDAETFLWSGQARDMLVEAFTKLPNLITVGVRDYSGPNRSRDGPKARWRSYGWSVGLDPSSLHEESRSLSFHNTPDAVSMTFSLVLTALGMARVHPEGVEVFINAAHGLKESAFNVINGRTGPAVREIVGTLKGLFLNIGSTYLVHIDLAPIKSFLVAAKKLEALRLNMVNCSSSDPLLTWLAKPASETEISTRDVVADLDDNTLRRIVGDEERFHEIDRLDQFDQVHFPPEWLRQNYPPSPEFANLQKLDIGFARLASSTLLKLLTKWRIREFSLWKLCVLHEDTAHAGFEVVKQIFPTILKQLAKAFASTSHVRTIMIGDIVVGPMREDRSEQRFVFVQCAPESGPTDGVVPLLPHKSNFKIEYRMRTGRTVSEWLEDAAERIARVEQIKVHLLGPGRYTVAPDREPRHTESDDDDESNFDGVDLMEDDEDMSD</sequence>
<reference evidence="4" key="2">
    <citation type="submission" date="2020-04" db="EMBL/GenBank/DDBJ databases">
        <authorList>
            <consortium name="NCBI Genome Project"/>
        </authorList>
    </citation>
    <scope>NUCLEOTIDE SEQUENCE</scope>
    <source>
        <strain evidence="4">CBS 342.82</strain>
    </source>
</reference>
<gene>
    <name evidence="4" type="ORF">K489DRAFT_371264</name>
</gene>
<dbReference type="GeneID" id="54361023"/>
<dbReference type="OrthoDB" id="5279008at2759"/>
<feature type="region of interest" description="Disordered" evidence="1">
    <location>
        <begin position="502"/>
        <end position="538"/>
    </location>
</feature>
<dbReference type="AlphaFoldDB" id="A0A6J3M358"/>
<evidence type="ECO:0000259" key="2">
    <source>
        <dbReference type="PROSITE" id="PS50181"/>
    </source>
</evidence>
<dbReference type="PROSITE" id="PS50181">
    <property type="entry name" value="FBOX"/>
    <property type="match status" value="1"/>
</dbReference>
<dbReference type="InterPro" id="IPR001810">
    <property type="entry name" value="F-box_dom"/>
</dbReference>
<accession>A0A6J3M358</accession>
<reference evidence="4" key="1">
    <citation type="submission" date="2020-01" db="EMBL/GenBank/DDBJ databases">
        <authorList>
            <consortium name="DOE Joint Genome Institute"/>
            <person name="Haridas S."/>
            <person name="Albert R."/>
            <person name="Binder M."/>
            <person name="Bloem J."/>
            <person name="Labutti K."/>
            <person name="Salamov A."/>
            <person name="Andreopoulos B."/>
            <person name="Baker S.E."/>
            <person name="Barry K."/>
            <person name="Bills G."/>
            <person name="Bluhm B.H."/>
            <person name="Cannon C."/>
            <person name="Castanera R."/>
            <person name="Culley D.E."/>
            <person name="Daum C."/>
            <person name="Ezra D."/>
            <person name="Gonzalez J.B."/>
            <person name="Henrissat B."/>
            <person name="Kuo A."/>
            <person name="Liang C."/>
            <person name="Lipzen A."/>
            <person name="Lutzoni F."/>
            <person name="Magnuson J."/>
            <person name="Mondo S."/>
            <person name="Nolan M."/>
            <person name="Ohm R."/>
            <person name="Pangilinan J."/>
            <person name="Park H.-J."/>
            <person name="Ramirez L."/>
            <person name="Alfaro M."/>
            <person name="Sun H."/>
            <person name="Tritt A."/>
            <person name="Yoshinaga Y."/>
            <person name="Zwiers L.-H."/>
            <person name="Turgeon B.G."/>
            <person name="Goodwin S.B."/>
            <person name="Spatafora J.W."/>
            <person name="Crous P.W."/>
            <person name="Grigoriev I.V."/>
        </authorList>
    </citation>
    <scope>NUCLEOTIDE SEQUENCE</scope>
    <source>
        <strain evidence="4">CBS 342.82</strain>
    </source>
</reference>
<reference evidence="4" key="3">
    <citation type="submission" date="2025-08" db="UniProtKB">
        <authorList>
            <consortium name="RefSeq"/>
        </authorList>
    </citation>
    <scope>IDENTIFICATION</scope>
    <source>
        <strain evidence="4">CBS 342.82</strain>
    </source>
</reference>
<evidence type="ECO:0000313" key="4">
    <source>
        <dbReference type="RefSeq" id="XP_033459461.1"/>
    </source>
</evidence>
<dbReference type="InterPro" id="IPR036047">
    <property type="entry name" value="F-box-like_dom_sf"/>
</dbReference>
<name>A0A6J3M358_9PEZI</name>
<evidence type="ECO:0000313" key="3">
    <source>
        <dbReference type="Proteomes" id="UP000504637"/>
    </source>
</evidence>
<feature type="domain" description="F-box" evidence="2">
    <location>
        <begin position="4"/>
        <end position="53"/>
    </location>
</feature>
<feature type="compositionally biased region" description="Acidic residues" evidence="1">
    <location>
        <begin position="516"/>
        <end position="538"/>
    </location>
</feature>
<dbReference type="SUPFAM" id="SSF81383">
    <property type="entry name" value="F-box domain"/>
    <property type="match status" value="1"/>
</dbReference>
<dbReference type="RefSeq" id="XP_033459461.1">
    <property type="nucleotide sequence ID" value="XM_033603223.1"/>
</dbReference>
<proteinExistence type="predicted"/>